<gene>
    <name evidence="2" type="ORF">SMAX5B_022274</name>
</gene>
<feature type="region of interest" description="Disordered" evidence="1">
    <location>
        <begin position="44"/>
        <end position="92"/>
    </location>
</feature>
<proteinExistence type="predicted"/>
<accession>A0A2U9C212</accession>
<reference evidence="2 3" key="1">
    <citation type="submission" date="2017-12" db="EMBL/GenBank/DDBJ databases">
        <title>Integrating genomic resources of turbot (Scophthalmus maximus) in depth evaluation of genetic and physical mapping variation across individuals.</title>
        <authorList>
            <person name="Martinez P."/>
        </authorList>
    </citation>
    <scope>NUCLEOTIDE SEQUENCE [LARGE SCALE GENOMIC DNA]</scope>
</reference>
<dbReference type="EMBL" id="CP026254">
    <property type="protein sequence ID" value="AWP10664.1"/>
    <property type="molecule type" value="Genomic_DNA"/>
</dbReference>
<name>A0A2U9C212_SCOMX</name>
<evidence type="ECO:0000313" key="3">
    <source>
        <dbReference type="Proteomes" id="UP000246464"/>
    </source>
</evidence>
<dbReference type="AlphaFoldDB" id="A0A2U9C212"/>
<protein>
    <submittedName>
        <fullName evidence="2">Putative centromere protein R-like</fullName>
    </submittedName>
</protein>
<feature type="region of interest" description="Disordered" evidence="1">
    <location>
        <begin position="140"/>
        <end position="179"/>
    </location>
</feature>
<evidence type="ECO:0000313" key="2">
    <source>
        <dbReference type="EMBL" id="AWP10664.1"/>
    </source>
</evidence>
<evidence type="ECO:0000256" key="1">
    <source>
        <dbReference type="SAM" id="MobiDB-lite"/>
    </source>
</evidence>
<sequence>MFYTDCFSVAKAPTSYVQNKLSFETVCNSTMPVRRVLHMEKAQHNPASRLPVPARNQKAPTAPASSQAGRTKVTADEEEVPQTELEKLDSMRSKLEQSVDAFVRARKELEEILPAEGSSEQGRFLTGSSADLRTELKRHKELTASTEASSTKGNKDPNNHSGGPAKMGDSYKFLKSIMG</sequence>
<organism evidence="2 3">
    <name type="scientific">Scophthalmus maximus</name>
    <name type="common">Turbot</name>
    <name type="synonym">Psetta maxima</name>
    <dbReference type="NCBI Taxonomy" id="52904"/>
    <lineage>
        <taxon>Eukaryota</taxon>
        <taxon>Metazoa</taxon>
        <taxon>Chordata</taxon>
        <taxon>Craniata</taxon>
        <taxon>Vertebrata</taxon>
        <taxon>Euteleostomi</taxon>
        <taxon>Actinopterygii</taxon>
        <taxon>Neopterygii</taxon>
        <taxon>Teleostei</taxon>
        <taxon>Neoteleostei</taxon>
        <taxon>Acanthomorphata</taxon>
        <taxon>Carangaria</taxon>
        <taxon>Pleuronectiformes</taxon>
        <taxon>Pleuronectoidei</taxon>
        <taxon>Scophthalmidae</taxon>
        <taxon>Scophthalmus</taxon>
    </lineage>
</organism>
<dbReference type="Proteomes" id="UP000246464">
    <property type="component" value="Chromosome 12"/>
</dbReference>
<feature type="compositionally biased region" description="Polar residues" evidence="1">
    <location>
        <begin position="143"/>
        <end position="152"/>
    </location>
</feature>
<keyword evidence="3" id="KW-1185">Reference proteome</keyword>